<dbReference type="PANTHER" id="PTHR47916">
    <property type="entry name" value="FRUCTOSE-BISPHOSPHATE ALDOLASE CLASS 1"/>
    <property type="match status" value="1"/>
</dbReference>
<feature type="active site" description="Proton donor" evidence="1">
    <location>
        <position position="146"/>
    </location>
</feature>
<dbReference type="SUPFAM" id="SSF51569">
    <property type="entry name" value="Aldolase"/>
    <property type="match status" value="1"/>
</dbReference>
<dbReference type="STRING" id="1294263.JCM21531_39"/>
<dbReference type="Proteomes" id="UP000019109">
    <property type="component" value="Unassembled WGS sequence"/>
</dbReference>
<dbReference type="Pfam" id="PF01791">
    <property type="entry name" value="DeoC"/>
    <property type="match status" value="1"/>
</dbReference>
<dbReference type="InterPro" id="IPR041720">
    <property type="entry name" value="FbaB-like"/>
</dbReference>
<reference evidence="2" key="1">
    <citation type="journal article" date="2014" name="Genome Announc.">
        <title>Draft Genome Sequence of Clostridium straminisolvens Strain JCM 21531T, Isolated from a Cellulose-Degrading Bacterial Community.</title>
        <authorList>
            <person name="Yuki M."/>
            <person name="Oshima K."/>
            <person name="Suda W."/>
            <person name="Sakamoto M."/>
            <person name="Kitamura K."/>
            <person name="Iida T."/>
            <person name="Hattori M."/>
            <person name="Ohkuma M."/>
        </authorList>
    </citation>
    <scope>NUCLEOTIDE SEQUENCE [LARGE SCALE GENOMIC DNA]</scope>
    <source>
        <strain evidence="2">JCM 21531</strain>
    </source>
</reference>
<dbReference type="CDD" id="cd00958">
    <property type="entry name" value="DhnA"/>
    <property type="match status" value="1"/>
</dbReference>
<name>W4V1N6_9FIRM</name>
<dbReference type="InterPro" id="IPR002915">
    <property type="entry name" value="DeoC/FbaB/LacD_aldolase"/>
</dbReference>
<organism evidence="2 3">
    <name type="scientific">Acetivibrio straminisolvens JCM 21531</name>
    <dbReference type="NCBI Taxonomy" id="1294263"/>
    <lineage>
        <taxon>Bacteria</taxon>
        <taxon>Bacillati</taxon>
        <taxon>Bacillota</taxon>
        <taxon>Clostridia</taxon>
        <taxon>Eubacteriales</taxon>
        <taxon>Oscillospiraceae</taxon>
        <taxon>Acetivibrio</taxon>
    </lineage>
</organism>
<dbReference type="NCBIfam" id="NF005556">
    <property type="entry name" value="PRK07226.1"/>
    <property type="match status" value="1"/>
</dbReference>
<dbReference type="PIRSF" id="PIRSF038992">
    <property type="entry name" value="Aldolase_Ia"/>
    <property type="match status" value="1"/>
</dbReference>
<protein>
    <submittedName>
        <fullName evidence="2">2-amino-3,7-dideoxy-D-threo-hept-6-ulosonate synthase</fullName>
    </submittedName>
</protein>
<keyword evidence="3" id="KW-1185">Reference proteome</keyword>
<feature type="active site" description="Schiff-base intermediate with dihydroxyacetone-P" evidence="1">
    <location>
        <position position="173"/>
    </location>
</feature>
<dbReference type="RefSeq" id="WP_038286493.1">
    <property type="nucleotide sequence ID" value="NZ_BAVR01000001.1"/>
</dbReference>
<dbReference type="Gene3D" id="3.20.20.70">
    <property type="entry name" value="Aldolase class I"/>
    <property type="match status" value="1"/>
</dbReference>
<accession>W4V1N6</accession>
<sequence>MYGKSLRLSRIMNIDSGRTCIVPMDHGVTLGPIDGIGHYIDTITQIINGGADAIVLHKGLLKSVASHPELSKGRYIMHLSASTSLSNDSTHKILAGSVEEAVKLGADGVSVHVNLGVWSETEMMRDLGVVSKECMEWGMPLLVMIYAHKNAEDISTLMHCARVAEELGADIVKIAYPGSFENMEKLMRGIGIPVVIAGGAKTESTEKLLYAVNDALNAGASGVAIGRNVFQHKNPALITDIIRKLVHRKIKLEQCLSLLRELEGAYA</sequence>
<evidence type="ECO:0000313" key="3">
    <source>
        <dbReference type="Proteomes" id="UP000019109"/>
    </source>
</evidence>
<proteinExistence type="predicted"/>
<dbReference type="GO" id="GO:0004332">
    <property type="term" value="F:fructose-bisphosphate aldolase activity"/>
    <property type="evidence" value="ECO:0007669"/>
    <property type="project" value="InterPro"/>
</dbReference>
<dbReference type="SMART" id="SM01133">
    <property type="entry name" value="DeoC"/>
    <property type="match status" value="1"/>
</dbReference>
<evidence type="ECO:0000313" key="2">
    <source>
        <dbReference type="EMBL" id="GAE86718.1"/>
    </source>
</evidence>
<dbReference type="PANTHER" id="PTHR47916:SF1">
    <property type="entry name" value="3-HYDROXY-5-PHOSPHONOOXYPENTANE-2,4-DIONE THIOLASE"/>
    <property type="match status" value="1"/>
</dbReference>
<dbReference type="AlphaFoldDB" id="W4V1N6"/>
<dbReference type="InterPro" id="IPR050456">
    <property type="entry name" value="DeoC/FbaB_aldolase"/>
</dbReference>
<dbReference type="OrthoDB" id="5915071at2"/>
<comment type="caution">
    <text evidence="2">The sequence shown here is derived from an EMBL/GenBank/DDBJ whole genome shotgun (WGS) entry which is preliminary data.</text>
</comment>
<dbReference type="EMBL" id="BAVR01000001">
    <property type="protein sequence ID" value="GAE86718.1"/>
    <property type="molecule type" value="Genomic_DNA"/>
</dbReference>
<dbReference type="InterPro" id="IPR013785">
    <property type="entry name" value="Aldolase_TIM"/>
</dbReference>
<gene>
    <name evidence="2" type="ORF">JCM21531_39</name>
</gene>
<evidence type="ECO:0000256" key="1">
    <source>
        <dbReference type="PIRSR" id="PIRSR038992-1"/>
    </source>
</evidence>